<dbReference type="PANTHER" id="PTHR42912">
    <property type="entry name" value="METHYLTRANSFERASE"/>
    <property type="match status" value="1"/>
</dbReference>
<accession>A0ABX8EKC0</accession>
<dbReference type="InterPro" id="IPR050508">
    <property type="entry name" value="Methyltransf_Superfamily"/>
</dbReference>
<evidence type="ECO:0000313" key="1">
    <source>
        <dbReference type="EMBL" id="QVT79547.1"/>
    </source>
</evidence>
<keyword evidence="2" id="KW-1185">Reference proteome</keyword>
<organism evidence="1 2">
    <name type="scientific">Nocardioides aquaticus</name>
    <dbReference type="NCBI Taxonomy" id="160826"/>
    <lineage>
        <taxon>Bacteria</taxon>
        <taxon>Bacillati</taxon>
        <taxon>Actinomycetota</taxon>
        <taxon>Actinomycetes</taxon>
        <taxon>Propionibacteriales</taxon>
        <taxon>Nocardioidaceae</taxon>
        <taxon>Nocardioides</taxon>
    </lineage>
</organism>
<name>A0ABX8EKC0_9ACTN</name>
<dbReference type="EC" id="2.1.1.222" evidence="1"/>
<dbReference type="GO" id="GO:0102208">
    <property type="term" value="F:2-polyprenyl-6-hydroxyphenol methylase activity"/>
    <property type="evidence" value="ECO:0007669"/>
    <property type="project" value="UniProtKB-EC"/>
</dbReference>
<dbReference type="InterPro" id="IPR029063">
    <property type="entry name" value="SAM-dependent_MTases_sf"/>
</dbReference>
<protein>
    <submittedName>
        <fullName evidence="1">Ubiquinone biosynthesis O-methyltransferase</fullName>
        <ecNumber evidence="1">2.1.1.222</ecNumber>
    </submittedName>
</protein>
<reference evidence="1 2" key="1">
    <citation type="submission" date="2021-05" db="EMBL/GenBank/DDBJ databases">
        <title>Complete genome of Nocardioides aquaticus KCTC 9944T isolated from meromictic and hypersaline Ekho Lake, Antarctica.</title>
        <authorList>
            <person name="Hwang K."/>
            <person name="Kim K.M."/>
            <person name="Choe H."/>
        </authorList>
    </citation>
    <scope>NUCLEOTIDE SEQUENCE [LARGE SCALE GENOMIC DNA]</scope>
    <source>
        <strain evidence="1 2">KCTC 9944</strain>
    </source>
</reference>
<dbReference type="CDD" id="cd02440">
    <property type="entry name" value="AdoMet_MTases"/>
    <property type="match status" value="1"/>
</dbReference>
<evidence type="ECO:0000313" key="2">
    <source>
        <dbReference type="Proteomes" id="UP000679307"/>
    </source>
</evidence>
<dbReference type="SUPFAM" id="SSF53335">
    <property type="entry name" value="S-adenosyl-L-methionine-dependent methyltransferases"/>
    <property type="match status" value="1"/>
</dbReference>
<keyword evidence="1" id="KW-0808">Transferase</keyword>
<dbReference type="Proteomes" id="UP000679307">
    <property type="component" value="Chromosome"/>
</dbReference>
<sequence>MTPDPDSYARGHALFEARSDQRTRIVSWLGDRLSRRAGDAHLSVLSVGCGDGTVDRALAARACAEAAPGAARSWTGVDPHSPGVAAFVAGLEGLGQEQLAVRGHVGTFDSLLTGPDERFDVVVFVHSLYYVPDLDAALGRALDLLAPGGELLVLHAPLGALNELVADLAPPAAGGPQPWSDAVAASLARLPVEVAADDLASTVDLDGGDGDDPALLDFTVQTVLDDAARAAVVERLRRSAEPGPGLRVAHPVTAFVVHPRGDAPPLRSGA</sequence>
<dbReference type="EMBL" id="CP075371">
    <property type="protein sequence ID" value="QVT79547.1"/>
    <property type="molecule type" value="Genomic_DNA"/>
</dbReference>
<dbReference type="Gene3D" id="3.40.50.150">
    <property type="entry name" value="Vaccinia Virus protein VP39"/>
    <property type="match status" value="1"/>
</dbReference>
<gene>
    <name evidence="1" type="primary">ubiG_3</name>
    <name evidence="1" type="ORF">ENKNEFLB_01930</name>
</gene>
<dbReference type="RefSeq" id="WP_214058979.1">
    <property type="nucleotide sequence ID" value="NZ_BAAAHS010000203.1"/>
</dbReference>
<dbReference type="Pfam" id="PF13489">
    <property type="entry name" value="Methyltransf_23"/>
    <property type="match status" value="1"/>
</dbReference>
<keyword evidence="1" id="KW-0830">Ubiquinone</keyword>
<proteinExistence type="predicted"/>
<keyword evidence="1" id="KW-0489">Methyltransferase</keyword>
<dbReference type="GO" id="GO:0032259">
    <property type="term" value="P:methylation"/>
    <property type="evidence" value="ECO:0007669"/>
    <property type="project" value="UniProtKB-KW"/>
</dbReference>